<sequence length="125" mass="13764">MEFDDEMLQQFLDYLDGSAADLKSHTEAIMKAESVPEDQVEGFYGVAHNLKGMGMTFGYNLLTEIGADCCKYIKELKTKSDADANLLADYCKVFNLIIEHRISGDGGEKGQAIVARMREKTAAAS</sequence>
<gene>
    <name evidence="1" type="ORF">QGN29_07120</name>
</gene>
<evidence type="ECO:0000313" key="1">
    <source>
        <dbReference type="EMBL" id="WND04142.1"/>
    </source>
</evidence>
<proteinExistence type="predicted"/>
<accession>A0AA52EEQ1</accession>
<dbReference type="GO" id="GO:0000160">
    <property type="term" value="P:phosphorelay signal transduction system"/>
    <property type="evidence" value="ECO:0007669"/>
    <property type="project" value="InterPro"/>
</dbReference>
<protein>
    <recommendedName>
        <fullName evidence="3">HPt domain-containing protein</fullName>
    </recommendedName>
</protein>
<dbReference type="Proteomes" id="UP001268683">
    <property type="component" value="Chromosome"/>
</dbReference>
<keyword evidence="2" id="KW-1185">Reference proteome</keyword>
<dbReference type="SUPFAM" id="SSF47226">
    <property type="entry name" value="Histidine-containing phosphotransfer domain, HPT domain"/>
    <property type="match status" value="1"/>
</dbReference>
<dbReference type="Gene3D" id="1.20.120.160">
    <property type="entry name" value="HPT domain"/>
    <property type="match status" value="1"/>
</dbReference>
<name>A0AA52EEQ1_9PROT</name>
<organism evidence="1 2">
    <name type="scientific">Temperatibacter marinus</name>
    <dbReference type="NCBI Taxonomy" id="1456591"/>
    <lineage>
        <taxon>Bacteria</taxon>
        <taxon>Pseudomonadati</taxon>
        <taxon>Pseudomonadota</taxon>
        <taxon>Alphaproteobacteria</taxon>
        <taxon>Kordiimonadales</taxon>
        <taxon>Temperatibacteraceae</taxon>
        <taxon>Temperatibacter</taxon>
    </lineage>
</organism>
<evidence type="ECO:0008006" key="3">
    <source>
        <dbReference type="Google" id="ProtNLM"/>
    </source>
</evidence>
<reference evidence="1" key="1">
    <citation type="submission" date="2023-04" db="EMBL/GenBank/DDBJ databases">
        <title>Complete genome sequence of Temperatibacter marinus.</title>
        <authorList>
            <person name="Rong J.-C."/>
            <person name="Yi M.-L."/>
            <person name="Zhao Q."/>
        </authorList>
    </citation>
    <scope>NUCLEOTIDE SEQUENCE</scope>
    <source>
        <strain evidence="1">NBRC 110045</strain>
    </source>
</reference>
<dbReference type="EMBL" id="CP123872">
    <property type="protein sequence ID" value="WND04142.1"/>
    <property type="molecule type" value="Genomic_DNA"/>
</dbReference>
<dbReference type="InterPro" id="IPR036641">
    <property type="entry name" value="HPT_dom_sf"/>
</dbReference>
<dbReference type="AlphaFoldDB" id="A0AA52EEQ1"/>
<dbReference type="RefSeq" id="WP_310800006.1">
    <property type="nucleotide sequence ID" value="NZ_CP123872.1"/>
</dbReference>
<evidence type="ECO:0000313" key="2">
    <source>
        <dbReference type="Proteomes" id="UP001268683"/>
    </source>
</evidence>
<dbReference type="KEGG" id="tmk:QGN29_07120"/>